<dbReference type="EMBL" id="FOLO01000077">
    <property type="protein sequence ID" value="SFD63516.1"/>
    <property type="molecule type" value="Genomic_DNA"/>
</dbReference>
<evidence type="ECO:0000313" key="3">
    <source>
        <dbReference type="Proteomes" id="UP000198862"/>
    </source>
</evidence>
<gene>
    <name evidence="1" type="ORF">SAMN02745724_05047</name>
    <name evidence="2" type="ORF">SAMN02745724_05399</name>
</gene>
<dbReference type="RefSeq" id="WP_177208173.1">
    <property type="nucleotide sequence ID" value="NZ_FOLO01000077.1"/>
</dbReference>
<evidence type="ECO:0000313" key="2">
    <source>
        <dbReference type="EMBL" id="SFD76756.1"/>
    </source>
</evidence>
<name>A0A1I1TY07_9GAMM</name>
<organism evidence="1 3">
    <name type="scientific">Pseudoalteromonas denitrificans DSM 6059</name>
    <dbReference type="NCBI Taxonomy" id="1123010"/>
    <lineage>
        <taxon>Bacteria</taxon>
        <taxon>Pseudomonadati</taxon>
        <taxon>Pseudomonadota</taxon>
        <taxon>Gammaproteobacteria</taxon>
        <taxon>Alteromonadales</taxon>
        <taxon>Pseudoalteromonadaceae</taxon>
        <taxon>Pseudoalteromonas</taxon>
    </lineage>
</organism>
<proteinExistence type="predicted"/>
<protein>
    <submittedName>
        <fullName evidence="1">Uncharacterized protein</fullName>
    </submittedName>
</protein>
<dbReference type="EMBL" id="FOLO01000105">
    <property type="protein sequence ID" value="SFD76756.1"/>
    <property type="molecule type" value="Genomic_DNA"/>
</dbReference>
<keyword evidence="3" id="KW-1185">Reference proteome</keyword>
<evidence type="ECO:0000313" key="1">
    <source>
        <dbReference type="EMBL" id="SFD63516.1"/>
    </source>
</evidence>
<accession>A0A1I1TY07</accession>
<reference evidence="1 3" key="1">
    <citation type="submission" date="2016-10" db="EMBL/GenBank/DDBJ databases">
        <authorList>
            <person name="de Groot N.N."/>
        </authorList>
    </citation>
    <scope>NUCLEOTIDE SEQUENCE [LARGE SCALE GENOMIC DNA]</scope>
    <source>
        <strain evidence="1 3">DSM 6059</strain>
    </source>
</reference>
<dbReference type="Proteomes" id="UP000198862">
    <property type="component" value="Unassembled WGS sequence"/>
</dbReference>
<dbReference type="AlphaFoldDB" id="A0A1I1TY07"/>
<feature type="non-terminal residue" evidence="1">
    <location>
        <position position="1"/>
    </location>
</feature>
<sequence>DEEYQFTVNKKPAAIHKLTFSNGSDSHDKNNKFIWNSQIPESNRFGLYKKMSVGGFAYDINDQPIVGAKIRFTISGGIGSDTVTTLTTSSTGRYTGEIYSPTGLGAYKYQESHVCSHYDLHTLVISDGYESDGTPLSIVETREYVYNKPDVYTIEDGLLPLYDIAVQFYGQCLESKE</sequence>